<dbReference type="Gene3D" id="1.20.58.120">
    <property type="entry name" value="BAG domain"/>
    <property type="match status" value="1"/>
</dbReference>
<gene>
    <name evidence="4" type="primary">LOC108569740</name>
</gene>
<feature type="compositionally biased region" description="Low complexity" evidence="1">
    <location>
        <begin position="59"/>
        <end position="68"/>
    </location>
</feature>
<reference evidence="4" key="1">
    <citation type="submission" date="2025-08" db="UniProtKB">
        <authorList>
            <consortium name="RefSeq"/>
        </authorList>
    </citation>
    <scope>IDENTIFICATION</scope>
    <source>
        <tissue evidence="4">Whole Larva</tissue>
    </source>
</reference>
<dbReference type="Proteomes" id="UP000695000">
    <property type="component" value="Unplaced"/>
</dbReference>
<evidence type="ECO:0000259" key="2">
    <source>
        <dbReference type="PROSITE" id="PS51035"/>
    </source>
</evidence>
<dbReference type="PROSITE" id="PS51035">
    <property type="entry name" value="BAG"/>
    <property type="match status" value="1"/>
</dbReference>
<name>A0ABM1NJ90_NICVS</name>
<evidence type="ECO:0000313" key="3">
    <source>
        <dbReference type="Proteomes" id="UP000695000"/>
    </source>
</evidence>
<feature type="compositionally biased region" description="Basic and acidic residues" evidence="1">
    <location>
        <begin position="161"/>
        <end position="173"/>
    </location>
</feature>
<dbReference type="InterPro" id="IPR003103">
    <property type="entry name" value="BAG_domain"/>
</dbReference>
<feature type="compositionally biased region" description="Low complexity" evidence="1">
    <location>
        <begin position="98"/>
        <end position="154"/>
    </location>
</feature>
<dbReference type="Pfam" id="PF02179">
    <property type="entry name" value="BAG"/>
    <property type="match status" value="1"/>
</dbReference>
<dbReference type="SUPFAM" id="SSF63491">
    <property type="entry name" value="BAG domain"/>
    <property type="match status" value="1"/>
</dbReference>
<feature type="region of interest" description="Disordered" evidence="1">
    <location>
        <begin position="47"/>
        <end position="349"/>
    </location>
</feature>
<feature type="compositionally biased region" description="Basic and acidic residues" evidence="1">
    <location>
        <begin position="294"/>
        <end position="329"/>
    </location>
</feature>
<sequence>MTSPMVEPRNNPDSETGFPFDDRDDRDNRFSQLDDIASRFPEFADHLSSFQEARRPRRTSGSSDSSWSDPFNRFTRFGSRFPRRFPDDPDFFPEHYQTHQTQQQTHPEPAHQQQQQQQYPQQQQQYSQQQQYPQQQQQYSQQKQPPQQQEQQQQPAPPPEAPKEPVPENKGDQVDGETTQQRANLQQSNTVDLGQKQEPVDDNRNQRSMSAPPENRPNLFGRFVSSINIPNLNPEPDMGSRMSSQPEQPQQKQSTERIIPIHVEGRDEPVAPKNVQPETIFGQMPSQFTQFINREPDHEDVNKQKAQPEEHVRQVYRDVQQEQPKHRQQEQQQPQEPEHKEPPKKATPLDLIQNIQKDVNELMSQVERFEGKPRDKQYLYLDEMLTRNLLKLDNIETEGKDTIRQARKMAIRCIEECIKVLENKAANNLKAMQQDKPAEEEAQPKPEEQQTADKQSEIEAIPALPPPAEFSNMETDKTEEKPVDVKETPAVEEPKSETKPTAEEPKPEVSQTEESQSFEKKKARKKSDKK</sequence>
<feature type="region of interest" description="Disordered" evidence="1">
    <location>
        <begin position="432"/>
        <end position="530"/>
    </location>
</feature>
<evidence type="ECO:0000256" key="1">
    <source>
        <dbReference type="SAM" id="MobiDB-lite"/>
    </source>
</evidence>
<feature type="compositionally biased region" description="Basic and acidic residues" evidence="1">
    <location>
        <begin position="436"/>
        <end position="448"/>
    </location>
</feature>
<organism evidence="3 4">
    <name type="scientific">Nicrophorus vespilloides</name>
    <name type="common">Boreal carrion beetle</name>
    <dbReference type="NCBI Taxonomy" id="110193"/>
    <lineage>
        <taxon>Eukaryota</taxon>
        <taxon>Metazoa</taxon>
        <taxon>Ecdysozoa</taxon>
        <taxon>Arthropoda</taxon>
        <taxon>Hexapoda</taxon>
        <taxon>Insecta</taxon>
        <taxon>Pterygota</taxon>
        <taxon>Neoptera</taxon>
        <taxon>Endopterygota</taxon>
        <taxon>Coleoptera</taxon>
        <taxon>Polyphaga</taxon>
        <taxon>Staphyliniformia</taxon>
        <taxon>Silphidae</taxon>
        <taxon>Nicrophorinae</taxon>
        <taxon>Nicrophorus</taxon>
    </lineage>
</organism>
<accession>A0ABM1NJ90</accession>
<proteinExistence type="predicted"/>
<feature type="compositionally biased region" description="Basic residues" evidence="1">
    <location>
        <begin position="521"/>
        <end position="530"/>
    </location>
</feature>
<dbReference type="GeneID" id="108569740"/>
<protein>
    <submittedName>
        <fullName evidence="4">BAG domain-containing protein Samui-like isoform X1</fullName>
    </submittedName>
</protein>
<feature type="compositionally biased region" description="Basic and acidic residues" evidence="1">
    <location>
        <begin position="474"/>
        <end position="507"/>
    </location>
</feature>
<evidence type="ECO:0000313" key="4">
    <source>
        <dbReference type="RefSeq" id="XP_017786890.1"/>
    </source>
</evidence>
<feature type="domain" description="BAG" evidence="2">
    <location>
        <begin position="348"/>
        <end position="425"/>
    </location>
</feature>
<keyword evidence="3" id="KW-1185">Reference proteome</keyword>
<feature type="region of interest" description="Disordered" evidence="1">
    <location>
        <begin position="1"/>
        <end position="28"/>
    </location>
</feature>
<dbReference type="InterPro" id="IPR036533">
    <property type="entry name" value="BAG_dom_sf"/>
</dbReference>
<dbReference type="RefSeq" id="XP_017786890.1">
    <property type="nucleotide sequence ID" value="XM_017931401.1"/>
</dbReference>
<feature type="compositionally biased region" description="Polar residues" evidence="1">
    <location>
        <begin position="176"/>
        <end position="192"/>
    </location>
</feature>
<dbReference type="SMART" id="SM00264">
    <property type="entry name" value="BAG"/>
    <property type="match status" value="1"/>
</dbReference>
<feature type="compositionally biased region" description="Low complexity" evidence="1">
    <location>
        <begin position="243"/>
        <end position="253"/>
    </location>
</feature>
<feature type="compositionally biased region" description="Basic and acidic residues" evidence="1">
    <location>
        <begin position="84"/>
        <end position="97"/>
    </location>
</feature>